<name>A0ABR2WG63_9FUNG</name>
<sequence length="448" mass="50816">MSSLEELWNDSLTKEWASEFSEANSAIDNKLVESSNSIEGWLEEFNNESVVSKGLERAFDVDTDFGDYDGSVNYLNQKYGKDASIVVDGAEVVELLGAGAFPFELTPDVTDLDEISELEMNVADNWFNEFQQYDFDSQQASNTIAEDAISFSDFENDIIEDWGHQLLDLPYLEEDVLSDLSESRPPTPPDGFEVVAFLDHSNFPAELTKVPEFLTSDAVKVYSAEEEQANQSHLQRWLDEFEDNQDSTKENPISGWMSEFSEIQDLLRQEIEYTEENEADLFSEIPSIGSSMAYEPLAYRMDSLPKESSGIFDNWTKDFLKAELTDNKSIADYGDDHISSELDAQWRSNLDNSPNQILMLDKKESIESTIKDLIKEIANEITTEEFLCGFDYHGSYGSVPDTYGVPIQTFDLEIAKPDFDERVTVSSEATKKNALDRLRQLRKHILGQ</sequence>
<dbReference type="Proteomes" id="UP001479436">
    <property type="component" value="Unassembled WGS sequence"/>
</dbReference>
<gene>
    <name evidence="1" type="ORF">K7432_015373</name>
</gene>
<dbReference type="EMBL" id="JASJQH010002064">
    <property type="protein sequence ID" value="KAK9760515.1"/>
    <property type="molecule type" value="Genomic_DNA"/>
</dbReference>
<protein>
    <submittedName>
        <fullName evidence="1">Uncharacterized protein</fullName>
    </submittedName>
</protein>
<evidence type="ECO:0000313" key="1">
    <source>
        <dbReference type="EMBL" id="KAK9760515.1"/>
    </source>
</evidence>
<accession>A0ABR2WG63</accession>
<reference evidence="1 2" key="1">
    <citation type="submission" date="2023-04" db="EMBL/GenBank/DDBJ databases">
        <title>Genome of Basidiobolus ranarum AG-B5.</title>
        <authorList>
            <person name="Stajich J.E."/>
            <person name="Carter-House D."/>
            <person name="Gryganskyi A."/>
        </authorList>
    </citation>
    <scope>NUCLEOTIDE SEQUENCE [LARGE SCALE GENOMIC DNA]</scope>
    <source>
        <strain evidence="1 2">AG-B5</strain>
    </source>
</reference>
<organism evidence="1 2">
    <name type="scientific">Basidiobolus ranarum</name>
    <dbReference type="NCBI Taxonomy" id="34480"/>
    <lineage>
        <taxon>Eukaryota</taxon>
        <taxon>Fungi</taxon>
        <taxon>Fungi incertae sedis</taxon>
        <taxon>Zoopagomycota</taxon>
        <taxon>Entomophthoromycotina</taxon>
        <taxon>Basidiobolomycetes</taxon>
        <taxon>Basidiobolales</taxon>
        <taxon>Basidiobolaceae</taxon>
        <taxon>Basidiobolus</taxon>
    </lineage>
</organism>
<keyword evidence="2" id="KW-1185">Reference proteome</keyword>
<proteinExistence type="predicted"/>
<evidence type="ECO:0000313" key="2">
    <source>
        <dbReference type="Proteomes" id="UP001479436"/>
    </source>
</evidence>
<comment type="caution">
    <text evidence="1">The sequence shown here is derived from an EMBL/GenBank/DDBJ whole genome shotgun (WGS) entry which is preliminary data.</text>
</comment>